<keyword evidence="2" id="KW-0472">Membrane</keyword>
<accession>A0AA38H6R8</accession>
<name>A0AA38H6R8_9TREE</name>
<feature type="region of interest" description="Disordered" evidence="1">
    <location>
        <begin position="683"/>
        <end position="800"/>
    </location>
</feature>
<proteinExistence type="predicted"/>
<feature type="compositionally biased region" description="Basic and acidic residues" evidence="1">
    <location>
        <begin position="751"/>
        <end position="783"/>
    </location>
</feature>
<sequence length="1366" mass="150351">MAIPSPTDQPTPSTSASTSGLVAITTDRSTSPDLASNPDAESGPSAATGLDKRPSTSLAPLNTLRSYFPEPALSAIIEKYRHAPDEPSPLSFPPLSVGDIESESSGDSEDEDEDGMDEDWEDDDEDEDDHEGMYPARVGDEDTSRHTYPPQSTPPRIPPFTPKSEQSRSDRHRAPSPDNKDRRHCPPGSAISSDITDPFEWLGRTSDPLSRPGNPPPTSPPLRTDSPPPPSPRPAHSELGGSALLQRPSGVKLRIKALSLSSPDSLDPGPRSTTPMDPSPAAHGVSISPGSSRTKIVIRRTGPEWPTFSPPSSSSALPGITMGRDDDVDAVAIQDDEDLPLTPRDLREDRVRIRRNAARHCSSDMTYIYLGGRRKDFRTSNLRICAAISNWYNTVTIRCSPAELYKAMRTVPPMLASPPPGFDAIVSPSGLGWDRGEDEEMSYHRTVSLPPKKRSQTAKRLRYSPETILRGMERGGKEVQPGDAVSPEERRIKKGKISARAGGARSLDLPDEEEMDIDLGQSGGSSDWTVTIQSDPADNASSSLEKATANTPGTPSSSISQYVAHPRTGRRMCITTDPSRTPPSSPLPGDSATATPGTREWEVAHLEHVEDWPMASPPGRSVQEISSLGLDLGGYTSSPPSLQPPPDVTRTPHFTFDYDADDQDMLSEEEGRARLCAAIEKLAAEQHRSRDADSTPPMRETGGIDDTPESVVDELITTPDVDISALPASSSVSEAPKVSPDPDEDEEEEEPRPRLDKGKGRARPEDEPQRRADDGTPRLDQRQHTVPRRPVRPPRPVQDVQVELEGLVMEVSRLEAQLADMGRQEGEGSPGVPRGNKLLSRRISLMNREIEKLSQNYLTMNMPAPMARETQPRPETIIESDETLAARLQREYEDEDAQIAIMEYNAEQNPPEEMMRPFPGSVQSPRRYTPLDREMEARRAAIMPGVVRTPPQYTPYEPNVIPRRQAARQLTFDSPKATTGVPMAREPSPRVPVTGLLARSTIFESGLPDLPTEPTRSRSKSPASSGPIAIPTLPPMLVPSEPSVRITVTPPTPVIPLRADPLRRSQLSRSNPSDYVAEQLGASALQRDRDGDGVEILIDEVPEEEEGRFILHDLAEEADEEDSDSSSDTIRPRSRGSGRTPSPPDEDSLELWHREISALLPDRPTGGQLPFRRVLSEPFDLTDRPKQVRRLSADDVAMDDSPPLAPRVALDLERPPTGILFDPDKYEEDEVDIAHREPGDDKVRNKAHDDTSIIQHSTEITPPARADDSPLTYSPPLPRPLNESFLELDDAFPPSISDSEHQHYHTADTWLPGELAERLGIEVMRMARQARRLRRRRVRRVLLLVARVGVVVLLSWIFFGRWGFQL</sequence>
<feature type="compositionally biased region" description="Basic and acidic residues" evidence="1">
    <location>
        <begin position="683"/>
        <end position="693"/>
    </location>
</feature>
<gene>
    <name evidence="3" type="ORF">MKK02DRAFT_43689</name>
</gene>
<protein>
    <submittedName>
        <fullName evidence="3">Uncharacterized protein</fullName>
    </submittedName>
</protein>
<keyword evidence="2" id="KW-0812">Transmembrane</keyword>
<keyword evidence="4" id="KW-1185">Reference proteome</keyword>
<evidence type="ECO:0000256" key="1">
    <source>
        <dbReference type="SAM" id="MobiDB-lite"/>
    </source>
</evidence>
<feature type="region of interest" description="Disordered" evidence="1">
    <location>
        <begin position="1004"/>
        <end position="1075"/>
    </location>
</feature>
<dbReference type="EMBL" id="JAKWFO010000005">
    <property type="protein sequence ID" value="KAI9635013.1"/>
    <property type="molecule type" value="Genomic_DNA"/>
</dbReference>
<feature type="region of interest" description="Disordered" evidence="1">
    <location>
        <begin position="79"/>
        <end position="323"/>
    </location>
</feature>
<evidence type="ECO:0000313" key="4">
    <source>
        <dbReference type="Proteomes" id="UP001164286"/>
    </source>
</evidence>
<organism evidence="3 4">
    <name type="scientific">Dioszegia hungarica</name>
    <dbReference type="NCBI Taxonomy" id="4972"/>
    <lineage>
        <taxon>Eukaryota</taxon>
        <taxon>Fungi</taxon>
        <taxon>Dikarya</taxon>
        <taxon>Basidiomycota</taxon>
        <taxon>Agaricomycotina</taxon>
        <taxon>Tremellomycetes</taxon>
        <taxon>Tremellales</taxon>
        <taxon>Bulleribasidiaceae</taxon>
        <taxon>Dioszegia</taxon>
    </lineage>
</organism>
<feature type="compositionally biased region" description="Low complexity" evidence="1">
    <location>
        <begin position="1"/>
        <end position="19"/>
    </location>
</feature>
<feature type="compositionally biased region" description="Acidic residues" evidence="1">
    <location>
        <begin position="100"/>
        <end position="130"/>
    </location>
</feature>
<feature type="region of interest" description="Disordered" evidence="1">
    <location>
        <begin position="469"/>
        <end position="598"/>
    </location>
</feature>
<feature type="compositionally biased region" description="Polar residues" evidence="1">
    <location>
        <begin position="55"/>
        <end position="65"/>
    </location>
</feature>
<dbReference type="GeneID" id="77731762"/>
<feature type="compositionally biased region" description="Pro residues" evidence="1">
    <location>
        <begin position="151"/>
        <end position="161"/>
    </location>
</feature>
<feature type="region of interest" description="Disordered" evidence="1">
    <location>
        <begin position="1115"/>
        <end position="1148"/>
    </location>
</feature>
<feature type="compositionally biased region" description="Polar residues" evidence="1">
    <location>
        <begin position="524"/>
        <end position="561"/>
    </location>
</feature>
<dbReference type="Proteomes" id="UP001164286">
    <property type="component" value="Unassembled WGS sequence"/>
</dbReference>
<dbReference type="RefSeq" id="XP_052944790.1">
    <property type="nucleotide sequence ID" value="XM_053092557.1"/>
</dbReference>
<feature type="compositionally biased region" description="Acidic residues" evidence="1">
    <location>
        <begin position="741"/>
        <end position="750"/>
    </location>
</feature>
<comment type="caution">
    <text evidence="3">The sequence shown here is derived from an EMBL/GenBank/DDBJ whole genome shotgun (WGS) entry which is preliminary data.</text>
</comment>
<feature type="compositionally biased region" description="Low complexity" evidence="1">
    <location>
        <begin position="258"/>
        <end position="268"/>
    </location>
</feature>
<evidence type="ECO:0000313" key="3">
    <source>
        <dbReference type="EMBL" id="KAI9635013.1"/>
    </source>
</evidence>
<evidence type="ECO:0000256" key="2">
    <source>
        <dbReference type="SAM" id="Phobius"/>
    </source>
</evidence>
<keyword evidence="2" id="KW-1133">Transmembrane helix</keyword>
<feature type="transmembrane region" description="Helical" evidence="2">
    <location>
        <begin position="1341"/>
        <end position="1359"/>
    </location>
</feature>
<feature type="compositionally biased region" description="Acidic residues" evidence="1">
    <location>
        <begin position="1116"/>
        <end position="1125"/>
    </location>
</feature>
<reference evidence="3" key="1">
    <citation type="journal article" date="2022" name="G3 (Bethesda)">
        <title>High quality genome of the basidiomycete yeast Dioszegia hungarica PDD-24b-2 isolated from cloud water.</title>
        <authorList>
            <person name="Jarrige D."/>
            <person name="Haridas S."/>
            <person name="Bleykasten-Grosshans C."/>
            <person name="Joly M."/>
            <person name="Nadalig T."/>
            <person name="Sancelme M."/>
            <person name="Vuilleumier S."/>
            <person name="Grigoriev I.V."/>
            <person name="Amato P."/>
            <person name="Bringel F."/>
        </authorList>
    </citation>
    <scope>NUCLEOTIDE SEQUENCE</scope>
    <source>
        <strain evidence="3">PDD-24b-2</strain>
    </source>
</reference>
<feature type="region of interest" description="Disordered" evidence="1">
    <location>
        <begin position="630"/>
        <end position="657"/>
    </location>
</feature>
<feature type="compositionally biased region" description="Basic and acidic residues" evidence="1">
    <location>
        <begin position="165"/>
        <end position="181"/>
    </location>
</feature>
<feature type="compositionally biased region" description="Pro residues" evidence="1">
    <location>
        <begin position="213"/>
        <end position="233"/>
    </location>
</feature>
<feature type="region of interest" description="Disordered" evidence="1">
    <location>
        <begin position="1"/>
        <end position="65"/>
    </location>
</feature>